<dbReference type="InterPro" id="IPR007194">
    <property type="entry name" value="TRAPP_component"/>
</dbReference>
<dbReference type="RefSeq" id="XP_056037921.1">
    <property type="nucleotide sequence ID" value="XM_056182324.1"/>
</dbReference>
<dbReference type="KEGG" id="som:SOMG_03534"/>
<accession>A0AAE9WD52</accession>
<evidence type="ECO:0000256" key="1">
    <source>
        <dbReference type="ARBA" id="ARBA00004222"/>
    </source>
</evidence>
<dbReference type="Pfam" id="PF04051">
    <property type="entry name" value="TRAPP"/>
    <property type="match status" value="1"/>
</dbReference>
<dbReference type="FunFam" id="3.30.1380.20:FF:000001">
    <property type="entry name" value="Trafficking protein particle complex subunit BET3"/>
    <property type="match status" value="1"/>
</dbReference>
<evidence type="ECO:0000313" key="10">
    <source>
        <dbReference type="Proteomes" id="UP001212411"/>
    </source>
</evidence>
<evidence type="ECO:0000256" key="2">
    <source>
        <dbReference type="ARBA" id="ARBA00004240"/>
    </source>
</evidence>
<keyword evidence="4 8" id="KW-0813">Transport</keyword>
<keyword evidence="7 8" id="KW-0333">Golgi apparatus</keyword>
<keyword evidence="5" id="KW-0256">Endoplasmic reticulum</keyword>
<keyword evidence="10" id="KW-1185">Reference proteome</keyword>
<dbReference type="InterPro" id="IPR024096">
    <property type="entry name" value="NO_sig/Golgi_transp_ligand-bd"/>
</dbReference>
<evidence type="ECO:0000256" key="5">
    <source>
        <dbReference type="ARBA" id="ARBA00022824"/>
    </source>
</evidence>
<dbReference type="GO" id="GO:0048193">
    <property type="term" value="P:Golgi vesicle transport"/>
    <property type="evidence" value="ECO:0007669"/>
    <property type="project" value="InterPro"/>
</dbReference>
<name>A0AAE9WD52_9SCHI</name>
<dbReference type="PANTHER" id="PTHR13048">
    <property type="entry name" value="TRAFFICKING PROTEIN PARTICLE COMPLEX SUBUNIT 3"/>
    <property type="match status" value="1"/>
</dbReference>
<dbReference type="Gene3D" id="3.30.1380.20">
    <property type="entry name" value="Trafficking protein particle complex subunit 3"/>
    <property type="match status" value="1"/>
</dbReference>
<comment type="similarity">
    <text evidence="3 8">Belongs to the TRAPP small subunits family. BET3 subfamily.</text>
</comment>
<gene>
    <name evidence="9" type="primary">bet3</name>
    <name evidence="9" type="ORF">SOMG_03534</name>
</gene>
<dbReference type="GO" id="GO:0005783">
    <property type="term" value="C:endoplasmic reticulum"/>
    <property type="evidence" value="ECO:0007669"/>
    <property type="project" value="UniProtKB-SubCell"/>
</dbReference>
<dbReference type="GO" id="GO:0016236">
    <property type="term" value="P:macroautophagy"/>
    <property type="evidence" value="ECO:0007669"/>
    <property type="project" value="UniProtKB-ARBA"/>
</dbReference>
<dbReference type="PIRSF" id="PIRSF018293">
    <property type="entry name" value="TRAPP_I_complex_Bet3"/>
    <property type="match status" value="1"/>
</dbReference>
<evidence type="ECO:0000256" key="6">
    <source>
        <dbReference type="ARBA" id="ARBA00022892"/>
    </source>
</evidence>
<comment type="subcellular location">
    <subcellularLocation>
        <location evidence="2">Endoplasmic reticulum</location>
    </subcellularLocation>
    <subcellularLocation>
        <location evidence="1 8">Golgi apparatus</location>
        <location evidence="1 8">cis-Golgi network</location>
    </subcellularLocation>
</comment>
<reference evidence="9 10" key="1">
    <citation type="journal article" date="2023" name="G3 (Bethesda)">
        <title>A high-quality reference genome for the fission yeast Schizosaccharomyces osmophilus.</title>
        <authorList>
            <person name="Jia G.S."/>
            <person name="Zhang W.C."/>
            <person name="Liang Y."/>
            <person name="Liu X.H."/>
            <person name="Rhind N."/>
            <person name="Pidoux A."/>
            <person name="Brysch-Herzberg M."/>
            <person name="Du L.L."/>
        </authorList>
    </citation>
    <scope>NUCLEOTIDE SEQUENCE [LARGE SCALE GENOMIC DNA]</scope>
    <source>
        <strain evidence="9 10">CBS 15793</strain>
    </source>
</reference>
<proteinExistence type="inferred from homology"/>
<sequence length="183" mass="21086">MSKSKVGEDVYKKVEKVNAELFVLTYGSIVAQLCRDMSYEHVNEELEKMGYNIGIRLIEDFLARTEWQRCVDFRETAETVAKVGFKMFLNVTPVVTDWSEEDKTFTLTLDDNPLGEFVELPVEARSKLWYSNILCGVIRGTLEMVQMDVDAYFVHDILRGDEHTNLKVHLKQILKEEIPAGDD</sequence>
<dbReference type="EMBL" id="CP115612">
    <property type="protein sequence ID" value="WBW73678.1"/>
    <property type="molecule type" value="Genomic_DNA"/>
</dbReference>
<dbReference type="GO" id="GO:0030008">
    <property type="term" value="C:TRAPP complex"/>
    <property type="evidence" value="ECO:0007669"/>
    <property type="project" value="InterPro"/>
</dbReference>
<keyword evidence="6 8" id="KW-0931">ER-Golgi transport</keyword>
<evidence type="ECO:0000256" key="8">
    <source>
        <dbReference type="PIRNR" id="PIRNR018293"/>
    </source>
</evidence>
<evidence type="ECO:0000256" key="3">
    <source>
        <dbReference type="ARBA" id="ARBA00006218"/>
    </source>
</evidence>
<evidence type="ECO:0000256" key="7">
    <source>
        <dbReference type="ARBA" id="ARBA00023034"/>
    </source>
</evidence>
<dbReference type="GeneID" id="80877013"/>
<evidence type="ECO:0000313" key="9">
    <source>
        <dbReference type="EMBL" id="WBW73678.1"/>
    </source>
</evidence>
<dbReference type="CDD" id="cd14942">
    <property type="entry name" value="TRAPPC3_bet3"/>
    <property type="match status" value="1"/>
</dbReference>
<dbReference type="Proteomes" id="UP001212411">
    <property type="component" value="Chromosome 2"/>
</dbReference>
<protein>
    <recommendedName>
        <fullName evidence="8">Trafficking protein particle complex subunit BET3</fullName>
    </recommendedName>
</protein>
<organism evidence="9 10">
    <name type="scientific">Schizosaccharomyces osmophilus</name>
    <dbReference type="NCBI Taxonomy" id="2545709"/>
    <lineage>
        <taxon>Eukaryota</taxon>
        <taxon>Fungi</taxon>
        <taxon>Dikarya</taxon>
        <taxon>Ascomycota</taxon>
        <taxon>Taphrinomycotina</taxon>
        <taxon>Schizosaccharomycetes</taxon>
        <taxon>Schizosaccharomycetales</taxon>
        <taxon>Schizosaccharomycetaceae</taxon>
        <taxon>Schizosaccharomyces</taxon>
    </lineage>
</organism>
<dbReference type="SUPFAM" id="SSF111126">
    <property type="entry name" value="Ligand-binding domain in the NO signalling and Golgi transport"/>
    <property type="match status" value="1"/>
</dbReference>
<dbReference type="InterPro" id="IPR016721">
    <property type="entry name" value="Bet3"/>
</dbReference>
<dbReference type="GO" id="GO:0005794">
    <property type="term" value="C:Golgi apparatus"/>
    <property type="evidence" value="ECO:0007669"/>
    <property type="project" value="UniProtKB-SubCell"/>
</dbReference>
<dbReference type="AlphaFoldDB" id="A0AAE9WD52"/>
<evidence type="ECO:0000256" key="4">
    <source>
        <dbReference type="ARBA" id="ARBA00022448"/>
    </source>
</evidence>